<feature type="domain" description="Enoyl reductase (ER)" evidence="4">
    <location>
        <begin position="29"/>
        <end position="324"/>
    </location>
</feature>
<keyword evidence="3" id="KW-0520">NAD</keyword>
<dbReference type="KEGG" id="cam:101499001"/>
<evidence type="ECO:0000256" key="2">
    <source>
        <dbReference type="ARBA" id="ARBA00023002"/>
    </source>
</evidence>
<accession>A0A1S2XK74</accession>
<comment type="similarity">
    <text evidence="1">Belongs to the zinc-containing alcohol dehydrogenase family. Quinone oxidoreductase subfamily.</text>
</comment>
<reference evidence="6" key="2">
    <citation type="submission" date="2025-08" db="UniProtKB">
        <authorList>
            <consortium name="RefSeq"/>
        </authorList>
    </citation>
    <scope>IDENTIFICATION</scope>
    <source>
        <tissue evidence="6">Etiolated seedlings</tissue>
    </source>
</reference>
<dbReference type="CDD" id="cd05289">
    <property type="entry name" value="MDR_like_2"/>
    <property type="match status" value="1"/>
</dbReference>
<dbReference type="Pfam" id="PF08240">
    <property type="entry name" value="ADH_N"/>
    <property type="match status" value="1"/>
</dbReference>
<evidence type="ECO:0000259" key="4">
    <source>
        <dbReference type="SMART" id="SM00829"/>
    </source>
</evidence>
<dbReference type="InterPro" id="IPR020843">
    <property type="entry name" value="ER"/>
</dbReference>
<dbReference type="InterPro" id="IPR002364">
    <property type="entry name" value="Quin_OxRdtase/zeta-crystal_CS"/>
</dbReference>
<dbReference type="InterPro" id="IPR011032">
    <property type="entry name" value="GroES-like_sf"/>
</dbReference>
<dbReference type="Gene3D" id="3.90.180.10">
    <property type="entry name" value="Medium-chain alcohol dehydrogenases, catalytic domain"/>
    <property type="match status" value="1"/>
</dbReference>
<dbReference type="SUPFAM" id="SSF51735">
    <property type="entry name" value="NAD(P)-binding Rossmann-fold domains"/>
    <property type="match status" value="1"/>
</dbReference>
<protein>
    <submittedName>
        <fullName evidence="6">2-methylene-furan-3-one reductase-like</fullName>
    </submittedName>
</protein>
<dbReference type="PROSITE" id="PS01162">
    <property type="entry name" value="QOR_ZETA_CRYSTAL"/>
    <property type="match status" value="1"/>
</dbReference>
<evidence type="ECO:0000313" key="6">
    <source>
        <dbReference type="RefSeq" id="XP_004489907.1"/>
    </source>
</evidence>
<evidence type="ECO:0000256" key="3">
    <source>
        <dbReference type="ARBA" id="ARBA00023027"/>
    </source>
</evidence>
<dbReference type="Proteomes" id="UP000087171">
    <property type="component" value="Chromosome Ca2"/>
</dbReference>
<dbReference type="Gene3D" id="3.40.50.720">
    <property type="entry name" value="NAD(P)-binding Rossmann-like Domain"/>
    <property type="match status" value="1"/>
</dbReference>
<dbReference type="GO" id="GO:0008270">
    <property type="term" value="F:zinc ion binding"/>
    <property type="evidence" value="ECO:0007669"/>
    <property type="project" value="InterPro"/>
</dbReference>
<reference evidence="5" key="1">
    <citation type="journal article" date="2013" name="Nat. Biotechnol.">
        <title>Draft genome sequence of chickpea (Cicer arietinum) provides a resource for trait improvement.</title>
        <authorList>
            <person name="Varshney R.K."/>
            <person name="Song C."/>
            <person name="Saxena R.K."/>
            <person name="Azam S."/>
            <person name="Yu S."/>
            <person name="Sharpe A.G."/>
            <person name="Cannon S."/>
            <person name="Baek J."/>
            <person name="Rosen B.D."/>
            <person name="Tar'an B."/>
            <person name="Millan T."/>
            <person name="Zhang X."/>
            <person name="Ramsay L.D."/>
            <person name="Iwata A."/>
            <person name="Wang Y."/>
            <person name="Nelson W."/>
            <person name="Farmer A.D."/>
            <person name="Gaur P.M."/>
            <person name="Soderlund C."/>
            <person name="Penmetsa R.V."/>
            <person name="Xu C."/>
            <person name="Bharti A.K."/>
            <person name="He W."/>
            <person name="Winter P."/>
            <person name="Zhao S."/>
            <person name="Hane J.K."/>
            <person name="Carrasquilla-Garcia N."/>
            <person name="Condie J.A."/>
            <person name="Upadhyaya H.D."/>
            <person name="Luo M.C."/>
            <person name="Thudi M."/>
            <person name="Gowda C.L."/>
            <person name="Singh N.P."/>
            <person name="Lichtenzveig J."/>
            <person name="Gali K.K."/>
            <person name="Rubio J."/>
            <person name="Nadarajan N."/>
            <person name="Dolezel J."/>
            <person name="Bansal K.C."/>
            <person name="Xu X."/>
            <person name="Edwards D."/>
            <person name="Zhang G."/>
            <person name="Kahl G."/>
            <person name="Gil J."/>
            <person name="Singh K.B."/>
            <person name="Datta S.K."/>
            <person name="Jackson S.A."/>
            <person name="Wang J."/>
            <person name="Cook D.R."/>
        </authorList>
    </citation>
    <scope>NUCLEOTIDE SEQUENCE [LARGE SCALE GENOMIC DNA]</scope>
    <source>
        <strain evidence="5">cv. CDC Frontier</strain>
    </source>
</reference>
<dbReference type="eggNOG" id="KOG1198">
    <property type="taxonomic scope" value="Eukaryota"/>
</dbReference>
<sequence>MATNIVPSTDPTTNIPTHTKAWFYSEHGKPTDILKLHPNWSIPQLKDNQVLIKVVAVSLNPVDYKRMHALFKDTDPHLPIVPGFDVSGIVVKVGFKVVKFKVGDEVYGDINEEGLSNLKILGTLSEYTIAEERLLAHKPNNLSFIEAASIPLAIETAYEGLERAQLSPGKSILVLGGAGGVGSFAIQLAKHVYGASEIAATSSTGKLHLLRELGVDLPIDYTKDNFEDLPQKFDVVYDTVGEVDRAMKAIKEGGKVVTIVPPGFPPALFFVLTSKGSILEKLRPYFESGQLKPILDPKTPIPFSEVIEAYSYLETSRATGKVVIYPIP</sequence>
<dbReference type="SMART" id="SM00829">
    <property type="entry name" value="PKS_ER"/>
    <property type="match status" value="1"/>
</dbReference>
<evidence type="ECO:0000256" key="1">
    <source>
        <dbReference type="ARBA" id="ARBA00010371"/>
    </source>
</evidence>
<name>A0A1S2XK74_CICAR</name>
<organism evidence="5 6">
    <name type="scientific">Cicer arietinum</name>
    <name type="common">Chickpea</name>
    <name type="synonym">Garbanzo</name>
    <dbReference type="NCBI Taxonomy" id="3827"/>
    <lineage>
        <taxon>Eukaryota</taxon>
        <taxon>Viridiplantae</taxon>
        <taxon>Streptophyta</taxon>
        <taxon>Embryophyta</taxon>
        <taxon>Tracheophyta</taxon>
        <taxon>Spermatophyta</taxon>
        <taxon>Magnoliopsida</taxon>
        <taxon>eudicotyledons</taxon>
        <taxon>Gunneridae</taxon>
        <taxon>Pentapetalae</taxon>
        <taxon>rosids</taxon>
        <taxon>fabids</taxon>
        <taxon>Fabales</taxon>
        <taxon>Fabaceae</taxon>
        <taxon>Papilionoideae</taxon>
        <taxon>50 kb inversion clade</taxon>
        <taxon>NPAAA clade</taxon>
        <taxon>Hologalegina</taxon>
        <taxon>IRL clade</taxon>
        <taxon>Cicereae</taxon>
        <taxon>Cicer</taxon>
    </lineage>
</organism>
<gene>
    <name evidence="6" type="primary">LOC101499001</name>
</gene>
<dbReference type="InterPro" id="IPR044626">
    <property type="entry name" value="AOR-like"/>
</dbReference>
<dbReference type="GO" id="GO:0016628">
    <property type="term" value="F:oxidoreductase activity, acting on the CH-CH group of donors, NAD or NADP as acceptor"/>
    <property type="evidence" value="ECO:0007669"/>
    <property type="project" value="InterPro"/>
</dbReference>
<dbReference type="SUPFAM" id="SSF50129">
    <property type="entry name" value="GroES-like"/>
    <property type="match status" value="1"/>
</dbReference>
<dbReference type="PaxDb" id="3827-XP_004489907.1"/>
<dbReference type="PANTHER" id="PTHR44573:SF3">
    <property type="entry name" value="CYTOSOLIC ALKENAL_ONE OXIDOREDUCTASE"/>
    <property type="match status" value="1"/>
</dbReference>
<dbReference type="OrthoDB" id="1362277at2759"/>
<dbReference type="GeneID" id="101499001"/>
<dbReference type="AlphaFoldDB" id="A0A1S2XK74"/>
<keyword evidence="2" id="KW-0560">Oxidoreductase</keyword>
<keyword evidence="5" id="KW-1185">Reference proteome</keyword>
<proteinExistence type="inferred from homology"/>
<dbReference type="RefSeq" id="XP_004489907.1">
    <property type="nucleotide sequence ID" value="XM_004489850.3"/>
</dbReference>
<dbReference type="InterPro" id="IPR013154">
    <property type="entry name" value="ADH-like_N"/>
</dbReference>
<evidence type="ECO:0000313" key="5">
    <source>
        <dbReference type="Proteomes" id="UP000087171"/>
    </source>
</evidence>
<dbReference type="InterPro" id="IPR036291">
    <property type="entry name" value="NAD(P)-bd_dom_sf"/>
</dbReference>
<dbReference type="PANTHER" id="PTHR44573">
    <property type="entry name" value="NADPH-DEPENDENT ALKENAL/ONE OXIDOREDUCTASE, CHLOROPLASTIC"/>
    <property type="match status" value="1"/>
</dbReference>
<dbReference type="Pfam" id="PF13602">
    <property type="entry name" value="ADH_zinc_N_2"/>
    <property type="match status" value="1"/>
</dbReference>